<feature type="binding site" evidence="7">
    <location>
        <position position="206"/>
    </location>
    <ligand>
        <name>a divalent metal cation</name>
        <dbReference type="ChEBI" id="CHEBI:60240"/>
        <label>1</label>
    </ligand>
</feature>
<dbReference type="AlphaFoldDB" id="A0AAW9R731"/>
<keyword evidence="1" id="KW-0963">Cytoplasm</keyword>
<dbReference type="PIRSF" id="PIRSF005902">
    <property type="entry name" value="DNase_TatD"/>
    <property type="match status" value="1"/>
</dbReference>
<dbReference type="Proteomes" id="UP001359886">
    <property type="component" value="Unassembled WGS sequence"/>
</dbReference>
<keyword evidence="9" id="KW-1185">Reference proteome</keyword>
<evidence type="ECO:0000313" key="9">
    <source>
        <dbReference type="Proteomes" id="UP001359886"/>
    </source>
</evidence>
<keyword evidence="6" id="KW-0460">Magnesium</keyword>
<dbReference type="PROSITE" id="PS01090">
    <property type="entry name" value="TATD_2"/>
    <property type="match status" value="1"/>
</dbReference>
<dbReference type="InterPro" id="IPR032466">
    <property type="entry name" value="Metal_Hydrolase"/>
</dbReference>
<protein>
    <submittedName>
        <fullName evidence="8">TatD family hydrolase</fullName>
    </submittedName>
</protein>
<evidence type="ECO:0000256" key="2">
    <source>
        <dbReference type="ARBA" id="ARBA00022722"/>
    </source>
</evidence>
<dbReference type="PANTHER" id="PTHR10060">
    <property type="entry name" value="TATD FAMILY DEOXYRIBONUCLEASE"/>
    <property type="match status" value="1"/>
</dbReference>
<sequence>MELIDIGCNLTHDSFDGDRNAVLERARAAGVVQMVVTGASEAGSIAAHELARSHPGELFATAGVHPHKAAEFSADTESVLRELAATDEVHAIGETGLDYFRDFSPRRAQRDAFERQLEIAADTGLPLFLHQRDAHDDFIAVLRSARDALSRVVVHCFTGSREELAAYLDLDCHIGITGWICDERRGTHMKDYMGDIPDGRLMIETDSPYLKPRNLRPRVKTHRNEPQWLPWIAGTLAACRGETPEALAASTTHAARAFFELPATTKAEAGSGMVEHSSP</sequence>
<feature type="binding site" evidence="7">
    <location>
        <position position="94"/>
    </location>
    <ligand>
        <name>a divalent metal cation</name>
        <dbReference type="ChEBI" id="CHEBI:60240"/>
        <label>1</label>
    </ligand>
</feature>
<keyword evidence="3 7" id="KW-0479">Metal-binding</keyword>
<proteinExistence type="predicted"/>
<dbReference type="InterPro" id="IPR050891">
    <property type="entry name" value="TatD-type_Hydrolase"/>
</dbReference>
<dbReference type="EMBL" id="JAZHOG010000006">
    <property type="protein sequence ID" value="MEJ8568154.1"/>
    <property type="molecule type" value="Genomic_DNA"/>
</dbReference>
<evidence type="ECO:0000256" key="4">
    <source>
        <dbReference type="ARBA" id="ARBA00022801"/>
    </source>
</evidence>
<feature type="binding site" evidence="7">
    <location>
        <position position="155"/>
    </location>
    <ligand>
        <name>a divalent metal cation</name>
        <dbReference type="ChEBI" id="CHEBI:60240"/>
        <label>2</label>
    </ligand>
</feature>
<dbReference type="GO" id="GO:0004527">
    <property type="term" value="F:exonuclease activity"/>
    <property type="evidence" value="ECO:0007669"/>
    <property type="project" value="UniProtKB-KW"/>
</dbReference>
<evidence type="ECO:0000256" key="7">
    <source>
        <dbReference type="PIRSR" id="PIRSR005902-1"/>
    </source>
</evidence>
<dbReference type="InterPro" id="IPR018228">
    <property type="entry name" value="DNase_TatD-rel_CS"/>
</dbReference>
<dbReference type="RefSeq" id="WP_354695472.1">
    <property type="nucleotide sequence ID" value="NZ_JAZHOG010000006.1"/>
</dbReference>
<dbReference type="CDD" id="cd01310">
    <property type="entry name" value="TatD_DNAse"/>
    <property type="match status" value="1"/>
</dbReference>
<dbReference type="PANTHER" id="PTHR10060:SF15">
    <property type="entry name" value="DEOXYRIBONUCLEASE TATDN1"/>
    <property type="match status" value="1"/>
</dbReference>
<keyword evidence="5" id="KW-0269">Exonuclease</keyword>
<dbReference type="FunFam" id="3.20.20.140:FF:000018">
    <property type="entry name" value="3'-5' ssDNA/RNA exonuclease TatD"/>
    <property type="match status" value="1"/>
</dbReference>
<dbReference type="SUPFAM" id="SSF51556">
    <property type="entry name" value="Metallo-dependent hydrolases"/>
    <property type="match status" value="1"/>
</dbReference>
<evidence type="ECO:0000256" key="1">
    <source>
        <dbReference type="ARBA" id="ARBA00022490"/>
    </source>
</evidence>
<gene>
    <name evidence="8" type="ORF">V3330_10995</name>
</gene>
<evidence type="ECO:0000313" key="8">
    <source>
        <dbReference type="EMBL" id="MEJ8568154.1"/>
    </source>
</evidence>
<accession>A0AAW9R731</accession>
<dbReference type="GO" id="GO:0046872">
    <property type="term" value="F:metal ion binding"/>
    <property type="evidence" value="ECO:0007669"/>
    <property type="project" value="UniProtKB-KW"/>
</dbReference>
<evidence type="ECO:0000256" key="6">
    <source>
        <dbReference type="ARBA" id="ARBA00022842"/>
    </source>
</evidence>
<evidence type="ECO:0000256" key="5">
    <source>
        <dbReference type="ARBA" id="ARBA00022839"/>
    </source>
</evidence>
<comment type="caution">
    <text evidence="8">The sequence shown here is derived from an EMBL/GenBank/DDBJ whole genome shotgun (WGS) entry which is preliminary data.</text>
</comment>
<keyword evidence="2" id="KW-0540">Nuclease</keyword>
<dbReference type="InterPro" id="IPR001130">
    <property type="entry name" value="TatD-like"/>
</dbReference>
<reference evidence="8 9" key="1">
    <citation type="submission" date="2024-02" db="EMBL/GenBank/DDBJ databases">
        <title>A novel Wenzhouxiangellaceae bacterium, isolated from coastal sediments.</title>
        <authorList>
            <person name="Du Z.-J."/>
            <person name="Ye Y.-Q."/>
            <person name="Zhang X.-Y."/>
        </authorList>
    </citation>
    <scope>NUCLEOTIDE SEQUENCE [LARGE SCALE GENOMIC DNA]</scope>
    <source>
        <strain evidence="8 9">CH-27</strain>
    </source>
</reference>
<keyword evidence="4 8" id="KW-0378">Hydrolase</keyword>
<evidence type="ECO:0000256" key="3">
    <source>
        <dbReference type="ARBA" id="ARBA00022723"/>
    </source>
</evidence>
<dbReference type="Pfam" id="PF01026">
    <property type="entry name" value="TatD_DNase"/>
    <property type="match status" value="1"/>
</dbReference>
<feature type="binding site" evidence="7">
    <location>
        <position position="130"/>
    </location>
    <ligand>
        <name>a divalent metal cation</name>
        <dbReference type="ChEBI" id="CHEBI:60240"/>
        <label>2</label>
    </ligand>
</feature>
<dbReference type="Gene3D" id="3.20.20.140">
    <property type="entry name" value="Metal-dependent hydrolases"/>
    <property type="match status" value="1"/>
</dbReference>
<organism evidence="8 9">
    <name type="scientific">Elongatibacter sediminis</name>
    <dbReference type="NCBI Taxonomy" id="3119006"/>
    <lineage>
        <taxon>Bacteria</taxon>
        <taxon>Pseudomonadati</taxon>
        <taxon>Pseudomonadota</taxon>
        <taxon>Gammaproteobacteria</taxon>
        <taxon>Chromatiales</taxon>
        <taxon>Wenzhouxiangellaceae</taxon>
        <taxon>Elongatibacter</taxon>
    </lineage>
</organism>
<name>A0AAW9R731_9GAMM</name>